<gene>
    <name evidence="2" type="ORF">CGC43_04715</name>
</gene>
<dbReference type="KEGG" id="foo:CGC45_04700"/>
<keyword evidence="3" id="KW-1185">Reference proteome</keyword>
<name>A0A345JRI7_9GAMM</name>
<feature type="transmembrane region" description="Helical" evidence="1">
    <location>
        <begin position="60"/>
        <end position="83"/>
    </location>
</feature>
<proteinExistence type="predicted"/>
<dbReference type="EMBL" id="CP022375">
    <property type="protein sequence ID" value="AXH29933.1"/>
    <property type="molecule type" value="Genomic_DNA"/>
</dbReference>
<keyword evidence="1" id="KW-1133">Transmembrane helix</keyword>
<keyword evidence="1" id="KW-0812">Transmembrane</keyword>
<feature type="transmembrane region" description="Helical" evidence="1">
    <location>
        <begin position="7"/>
        <end position="25"/>
    </location>
</feature>
<dbReference type="OrthoDB" id="9968330at2"/>
<protein>
    <submittedName>
        <fullName evidence="2">Uncharacterized protein</fullName>
    </submittedName>
</protein>
<dbReference type="RefSeq" id="WP_071629204.1">
    <property type="nucleotide sequence ID" value="NZ_CP022375.1"/>
</dbReference>
<reference evidence="2 3" key="1">
    <citation type="submission" date="2017-07" db="EMBL/GenBank/DDBJ databases">
        <title>Complete genome sequences and comparative analysis of the novel pathogen Francisella opportunistica.</title>
        <authorList>
            <person name="Dietrich E.A."/>
            <person name="Kingry L.C."/>
            <person name="Petersen J.M."/>
        </authorList>
    </citation>
    <scope>NUCLEOTIDE SEQUENCE [LARGE SCALE GENOMIC DNA]</scope>
    <source>
        <strain evidence="2 3">14-2155</strain>
    </source>
</reference>
<evidence type="ECO:0000256" key="1">
    <source>
        <dbReference type="SAM" id="Phobius"/>
    </source>
</evidence>
<keyword evidence="1" id="KW-0472">Membrane</keyword>
<evidence type="ECO:0000313" key="3">
    <source>
        <dbReference type="Proteomes" id="UP000253862"/>
    </source>
</evidence>
<dbReference type="Proteomes" id="UP000253862">
    <property type="component" value="Chromosome"/>
</dbReference>
<accession>A0A345JRI7</accession>
<organism evidence="2 3">
    <name type="scientific">Francisella opportunistica</name>
    <dbReference type="NCBI Taxonomy" id="2016517"/>
    <lineage>
        <taxon>Bacteria</taxon>
        <taxon>Pseudomonadati</taxon>
        <taxon>Pseudomonadota</taxon>
        <taxon>Gammaproteobacteria</taxon>
        <taxon>Thiotrichales</taxon>
        <taxon>Francisellaceae</taxon>
        <taxon>Francisella</taxon>
    </lineage>
</organism>
<dbReference type="AlphaFoldDB" id="A0A345JRI7"/>
<evidence type="ECO:0000313" key="2">
    <source>
        <dbReference type="EMBL" id="AXH29933.1"/>
    </source>
</evidence>
<sequence>MKNKNIMIVLAVFFDLLLSFIVMGFEGCADNNVVLCVMTCSLAMTHVLKESFIKSKRYNMLSFVMFVLILPTMIAAVIIARYGFVKLEIFLFFIGIIFFFLPILSLKDLIKKDFNNDFGIALFGVNEHFQKVIFFIREFFVMLAYKDFGLVLRIAEQTTTKTLKFGK</sequence>
<feature type="transmembrane region" description="Helical" evidence="1">
    <location>
        <begin position="89"/>
        <end position="106"/>
    </location>
</feature>